<feature type="compositionally biased region" description="Polar residues" evidence="1">
    <location>
        <begin position="342"/>
        <end position="351"/>
    </location>
</feature>
<accession>G7E0U4</accession>
<feature type="compositionally biased region" description="Basic and acidic residues" evidence="1">
    <location>
        <begin position="1037"/>
        <end position="1047"/>
    </location>
</feature>
<dbReference type="InParanoid" id="G7E0U4"/>
<dbReference type="InterPro" id="IPR002716">
    <property type="entry name" value="PIN_dom"/>
</dbReference>
<dbReference type="EMBL" id="BABT02000090">
    <property type="protein sequence ID" value="GAA96454.1"/>
    <property type="molecule type" value="Genomic_DNA"/>
</dbReference>
<dbReference type="GO" id="GO:0042162">
    <property type="term" value="F:telomeric DNA binding"/>
    <property type="evidence" value="ECO:0007669"/>
    <property type="project" value="TreeGrafter"/>
</dbReference>
<name>G7E0U4_MIXOS</name>
<dbReference type="Pfam" id="PF13638">
    <property type="entry name" value="PIN_4"/>
    <property type="match status" value="1"/>
</dbReference>
<dbReference type="InterPro" id="IPR011990">
    <property type="entry name" value="TPR-like_helical_dom_sf"/>
</dbReference>
<dbReference type="GO" id="GO:0005697">
    <property type="term" value="C:telomerase holoenzyme complex"/>
    <property type="evidence" value="ECO:0007669"/>
    <property type="project" value="TreeGrafter"/>
</dbReference>
<dbReference type="GO" id="GO:0000184">
    <property type="term" value="P:nuclear-transcribed mRNA catabolic process, nonsense-mediated decay"/>
    <property type="evidence" value="ECO:0007669"/>
    <property type="project" value="TreeGrafter"/>
</dbReference>
<reference evidence="3 4" key="1">
    <citation type="journal article" date="2011" name="J. Gen. Appl. Microbiol.">
        <title>Draft genome sequencing of the enigmatic basidiomycete Mixia osmundae.</title>
        <authorList>
            <person name="Nishida H."/>
            <person name="Nagatsuka Y."/>
            <person name="Sugiyama J."/>
        </authorList>
    </citation>
    <scope>NUCLEOTIDE SEQUENCE [LARGE SCALE GENOMIC DNA]</scope>
    <source>
        <strain evidence="4">CBS 9802 / IAM 14324 / JCM 22182 / KY 12970</strain>
    </source>
</reference>
<evidence type="ECO:0000259" key="2">
    <source>
        <dbReference type="SMART" id="SM00670"/>
    </source>
</evidence>
<feature type="compositionally biased region" description="Polar residues" evidence="1">
    <location>
        <begin position="15"/>
        <end position="30"/>
    </location>
</feature>
<dbReference type="Gene3D" id="3.40.50.1010">
    <property type="entry name" value="5'-nuclease"/>
    <property type="match status" value="1"/>
</dbReference>
<dbReference type="AlphaFoldDB" id="G7E0U4"/>
<feature type="compositionally biased region" description="Basic and acidic residues" evidence="1">
    <location>
        <begin position="147"/>
        <end position="173"/>
    </location>
</feature>
<dbReference type="SUPFAM" id="SSF88723">
    <property type="entry name" value="PIN domain-like"/>
    <property type="match status" value="1"/>
</dbReference>
<feature type="compositionally biased region" description="Basic residues" evidence="1">
    <location>
        <begin position="222"/>
        <end position="236"/>
    </location>
</feature>
<evidence type="ECO:0000313" key="3">
    <source>
        <dbReference type="EMBL" id="GAA96454.1"/>
    </source>
</evidence>
<dbReference type="HOGENOM" id="CLU_003327_0_0_1"/>
<feature type="region of interest" description="Disordered" evidence="1">
    <location>
        <begin position="1037"/>
        <end position="1058"/>
    </location>
</feature>
<dbReference type="Proteomes" id="UP000009131">
    <property type="component" value="Unassembled WGS sequence"/>
</dbReference>
<dbReference type="GO" id="GO:0004540">
    <property type="term" value="F:RNA nuclease activity"/>
    <property type="evidence" value="ECO:0007669"/>
    <property type="project" value="UniProtKB-ARBA"/>
</dbReference>
<evidence type="ECO:0000256" key="1">
    <source>
        <dbReference type="SAM" id="MobiDB-lite"/>
    </source>
</evidence>
<dbReference type="SUPFAM" id="SSF48452">
    <property type="entry name" value="TPR-like"/>
    <property type="match status" value="1"/>
</dbReference>
<dbReference type="SMART" id="SM00670">
    <property type="entry name" value="PINc"/>
    <property type="match status" value="1"/>
</dbReference>
<feature type="compositionally biased region" description="Low complexity" evidence="1">
    <location>
        <begin position="382"/>
        <end position="391"/>
    </location>
</feature>
<feature type="compositionally biased region" description="Basic and acidic residues" evidence="1">
    <location>
        <begin position="313"/>
        <end position="341"/>
    </location>
</feature>
<dbReference type="InterPro" id="IPR018834">
    <property type="entry name" value="DNA/RNA-bd_Est1-type"/>
</dbReference>
<feature type="region of interest" description="Disordered" evidence="1">
    <location>
        <begin position="114"/>
        <end position="393"/>
    </location>
</feature>
<gene>
    <name evidence="3" type="primary">Mo03121</name>
    <name evidence="3" type="ORF">E5Q_03121</name>
</gene>
<dbReference type="STRING" id="764103.G7E0U4"/>
<dbReference type="CDD" id="cd09880">
    <property type="entry name" value="PIN_Smg5-6-like"/>
    <property type="match status" value="1"/>
</dbReference>
<dbReference type="InterPro" id="IPR029060">
    <property type="entry name" value="PIN-like_dom_sf"/>
</dbReference>
<dbReference type="OrthoDB" id="2017974at2759"/>
<dbReference type="PANTHER" id="PTHR15696">
    <property type="entry name" value="SMG-7 SUPPRESSOR WITH MORPHOLOGICAL EFFECT ON GENITALIA PROTEIN 7"/>
    <property type="match status" value="1"/>
</dbReference>
<dbReference type="Pfam" id="PF10373">
    <property type="entry name" value="EST1_DNA_bind"/>
    <property type="match status" value="1"/>
</dbReference>
<dbReference type="GO" id="GO:0070034">
    <property type="term" value="F:telomerase RNA binding"/>
    <property type="evidence" value="ECO:0007669"/>
    <property type="project" value="TreeGrafter"/>
</dbReference>
<feature type="compositionally biased region" description="Low complexity" evidence="1">
    <location>
        <begin position="63"/>
        <end position="78"/>
    </location>
</feature>
<evidence type="ECO:0000313" key="4">
    <source>
        <dbReference type="Proteomes" id="UP000009131"/>
    </source>
</evidence>
<keyword evidence="4" id="KW-1185">Reference proteome</keyword>
<comment type="caution">
    <text evidence="3">The sequence shown here is derived from an EMBL/GenBank/DDBJ whole genome shotgun (WGS) entry which is preliminary data.</text>
</comment>
<feature type="region of interest" description="Disordered" evidence="1">
    <location>
        <begin position="1"/>
        <end position="88"/>
    </location>
</feature>
<protein>
    <recommendedName>
        <fullName evidence="2">PIN domain-containing protein</fullName>
    </recommendedName>
</protein>
<proteinExistence type="predicted"/>
<feature type="compositionally biased region" description="Low complexity" evidence="1">
    <location>
        <begin position="123"/>
        <end position="136"/>
    </location>
</feature>
<feature type="compositionally biased region" description="Polar residues" evidence="1">
    <location>
        <begin position="195"/>
        <end position="212"/>
    </location>
</feature>
<reference evidence="3 4" key="2">
    <citation type="journal article" date="2012" name="Open Biol.">
        <title>Characteristics of nucleosomes and linker DNA regions on the genome of the basidiomycete Mixia osmundae revealed by mono- and dinucleosome mapping.</title>
        <authorList>
            <person name="Nishida H."/>
            <person name="Kondo S."/>
            <person name="Matsumoto T."/>
            <person name="Suzuki Y."/>
            <person name="Yoshikawa H."/>
            <person name="Taylor T.D."/>
            <person name="Sugiyama J."/>
        </authorList>
    </citation>
    <scope>NUCLEOTIDE SEQUENCE [LARGE SCALE GENOMIC DNA]</scope>
    <source>
        <strain evidence="4">CBS 9802 / IAM 14324 / JCM 22182 / KY 12970</strain>
    </source>
</reference>
<dbReference type="InterPro" id="IPR045153">
    <property type="entry name" value="Est1/Ebs1-like"/>
</dbReference>
<feature type="compositionally biased region" description="Basic and acidic residues" evidence="1">
    <location>
        <begin position="237"/>
        <end position="249"/>
    </location>
</feature>
<dbReference type="RefSeq" id="XP_014568067.1">
    <property type="nucleotide sequence ID" value="XM_014712581.1"/>
</dbReference>
<dbReference type="OMA" id="LWSHAFY"/>
<dbReference type="Gene3D" id="1.25.40.10">
    <property type="entry name" value="Tetratricopeptide repeat domain"/>
    <property type="match status" value="1"/>
</dbReference>
<organism evidence="3 4">
    <name type="scientific">Mixia osmundae (strain CBS 9802 / IAM 14324 / JCM 22182 / KY 12970)</name>
    <dbReference type="NCBI Taxonomy" id="764103"/>
    <lineage>
        <taxon>Eukaryota</taxon>
        <taxon>Fungi</taxon>
        <taxon>Dikarya</taxon>
        <taxon>Basidiomycota</taxon>
        <taxon>Pucciniomycotina</taxon>
        <taxon>Mixiomycetes</taxon>
        <taxon>Mixiales</taxon>
        <taxon>Mixiaceae</taxon>
        <taxon>Mixia</taxon>
    </lineage>
</organism>
<feature type="region of interest" description="Disordered" evidence="1">
    <location>
        <begin position="563"/>
        <end position="589"/>
    </location>
</feature>
<feature type="domain" description="PIN" evidence="2">
    <location>
        <begin position="1068"/>
        <end position="1211"/>
    </location>
</feature>
<dbReference type="eggNOG" id="KOG2162">
    <property type="taxonomic scope" value="Eukaryota"/>
</dbReference>
<dbReference type="PANTHER" id="PTHR15696:SF0">
    <property type="entry name" value="TELOMERASE-BINDING PROTEIN EST1A"/>
    <property type="match status" value="1"/>
</dbReference>
<sequence>MVILAEQDEKDLSPSPASKTSRAPATTLSWSFGEDPLLSKKAPTSPPQRIRLPRPAALSPQSLPVGTPAPATALPGATSQSALASPPKPAILLTQSKLSVHSAPFVPLPQPTFTIAPPVLVPSASGSSNSGTSTGTKLSRTSRRKAREAAKEADAEQEARIREDARDRNKDFNYYDPSAAQARQGPPSATRKVKASTSQSADKPGPAQTTNFADRVVAAQRKQSKSKQTSHNKRDRQKSVRANDAELSKPLRALHIGGQSRAIDPEFSRSLVTQDQPTLFDPETAGTSARASTQDHESRQGTSPRPASRGTAIKRDDSASRTSSHDTPRRVQDARSNERKPGQTNPSQRQSLFDPRRDDPVRFAAVSRLDERSPLPARTNDSGKSGNSNGNALDSLKKAYRVVVDLEKKCQAENVDPNADQQNGRHPKKRLMRVETDDAYWIRLTMPHRELAEAHLNFLQMALDPRMPASLQSLPQKYNIATRLWQTAFHALLERMRSALPHSKNDDSNVLEHLTEFIYFAYTFYTNLLEEQALAVFRSSWLEQLGDLARYRMAIAGLGASEATSELPARESSPEDESSTEEHKSPAAASIGDAALGDWEVEEQGTWRDVARDWYARGVAETPNRGRLHHHLALLSKDDSMRALYHYCRSLTASEPFWPARESMLTLFSSEAQKQRAQAGATAGELFVHLQGMLFTKVDLDDYDDVLARFREALRVTFITIKAGQRIRKKATLADARWSMMGIITVTALLQFGADESALKAAMGKEAQAVTNDNKPSAIMIKSSKAAEDSSVEHRTVGNQSADEYSSPVVFTLAAQLAYELLEHVITHLYRPDNSHPAVCPYITIHLAFLHHISSKAGALRLLERYVPWKSLVNLFCQIPSQIAVRADPPHRISGTANDEDWCLRGTDWIGRERFARGFWRTRSAHTNGEDAEASHPAQAKGPESEIDYLASDPFAPTSELILPSGQVESEQLTHSQDLARGRWQRIALMAVWLAKTVPGLSFNAALDHQHKFSLQTILADRASTWAQARQRAAYDKRSASLEREQAGHTNGKAPRKAGSTAILANQTIFVFDTNILMTDLQLLDRLLPSGKWIVIIPLMVVTELDGLAKETSEAGASANKALDALRAALSDHPDCIKLQTSRGNYLNDLNIRWEAIDFSSDAQGEQIRSIDDVILQAAIWQSKHGIGLASASPTDPVVVALVTADRNLRLKATVRSLLAGSSQQILQWLEAAEASNG</sequence>